<protein>
    <submittedName>
        <fullName evidence="1">Uncharacterized protein</fullName>
    </submittedName>
</protein>
<dbReference type="Proteomes" id="UP000315295">
    <property type="component" value="Unassembled WGS sequence"/>
</dbReference>
<reference evidence="1 2" key="1">
    <citation type="journal article" date="2019" name="G3 (Bethesda)">
        <title>Sequencing of a Wild Apple (Malus baccata) Genome Unravels the Differences Between Cultivated and Wild Apple Species Regarding Disease Resistance and Cold Tolerance.</title>
        <authorList>
            <person name="Chen X."/>
        </authorList>
    </citation>
    <scope>NUCLEOTIDE SEQUENCE [LARGE SCALE GENOMIC DNA]</scope>
    <source>
        <strain evidence="2">cv. Shandingzi</strain>
        <tissue evidence="1">Leaves</tissue>
    </source>
</reference>
<comment type="caution">
    <text evidence="1">The sequence shown here is derived from an EMBL/GenBank/DDBJ whole genome shotgun (WGS) entry which is preliminary data.</text>
</comment>
<dbReference type="GO" id="GO:0006952">
    <property type="term" value="P:defense response"/>
    <property type="evidence" value="ECO:0007669"/>
    <property type="project" value="InterPro"/>
</dbReference>
<accession>A0A540M4L5</accession>
<evidence type="ECO:0000313" key="2">
    <source>
        <dbReference type="Proteomes" id="UP000315295"/>
    </source>
</evidence>
<keyword evidence="2" id="KW-1185">Reference proteome</keyword>
<dbReference type="AlphaFoldDB" id="A0A540M4L5"/>
<dbReference type="InterPro" id="IPR044974">
    <property type="entry name" value="Disease_R_plants"/>
</dbReference>
<sequence>MHDLLQKLGKHIVYEESPTEPGKRSRLWHYEDVRSVLTENRGTKKIRGIVVELPKSDVIPLNPECFLLMVNLEIFINRNASFFGHIDYLPNSLRWIELGGRSNIYIKHTVAFNLKCNYNPRHLVMFDLSSSGIRQLKEFKIRT</sequence>
<dbReference type="EMBL" id="VIEB01000360">
    <property type="protein sequence ID" value="TQD93665.1"/>
    <property type="molecule type" value="Genomic_DNA"/>
</dbReference>
<dbReference type="PANTHER" id="PTHR11017">
    <property type="entry name" value="LEUCINE-RICH REPEAT-CONTAINING PROTEIN"/>
    <property type="match status" value="1"/>
</dbReference>
<evidence type="ECO:0000313" key="1">
    <source>
        <dbReference type="EMBL" id="TQD93665.1"/>
    </source>
</evidence>
<name>A0A540M4L5_MALBA</name>
<dbReference type="PANTHER" id="PTHR11017:SF578">
    <property type="entry name" value="ADP-RIBOSYL CYCLASE_CYCLIC ADP-RIBOSE HYDROLASE"/>
    <property type="match status" value="1"/>
</dbReference>
<organism evidence="1 2">
    <name type="scientific">Malus baccata</name>
    <name type="common">Siberian crab apple</name>
    <name type="synonym">Pyrus baccata</name>
    <dbReference type="NCBI Taxonomy" id="106549"/>
    <lineage>
        <taxon>Eukaryota</taxon>
        <taxon>Viridiplantae</taxon>
        <taxon>Streptophyta</taxon>
        <taxon>Embryophyta</taxon>
        <taxon>Tracheophyta</taxon>
        <taxon>Spermatophyta</taxon>
        <taxon>Magnoliopsida</taxon>
        <taxon>eudicotyledons</taxon>
        <taxon>Gunneridae</taxon>
        <taxon>Pentapetalae</taxon>
        <taxon>rosids</taxon>
        <taxon>fabids</taxon>
        <taxon>Rosales</taxon>
        <taxon>Rosaceae</taxon>
        <taxon>Amygdaloideae</taxon>
        <taxon>Maleae</taxon>
        <taxon>Malus</taxon>
    </lineage>
</organism>
<proteinExistence type="predicted"/>
<gene>
    <name evidence="1" type="ORF">C1H46_020669</name>
</gene>